<reference evidence="1" key="2">
    <citation type="journal article" date="2015" name="Fish Shellfish Immunol.">
        <title>Early steps in the European eel (Anguilla anguilla)-Vibrio vulnificus interaction in the gills: Role of the RtxA13 toxin.</title>
        <authorList>
            <person name="Callol A."/>
            <person name="Pajuelo D."/>
            <person name="Ebbesson L."/>
            <person name="Teles M."/>
            <person name="MacKenzie S."/>
            <person name="Amaro C."/>
        </authorList>
    </citation>
    <scope>NUCLEOTIDE SEQUENCE</scope>
</reference>
<name>A0A0E9PSI6_ANGAN</name>
<proteinExistence type="predicted"/>
<accession>A0A0E9PSI6</accession>
<sequence>MSFCAWEAQMEVFHTFLTTPWGVRRTERVKKSH</sequence>
<dbReference type="EMBL" id="GBXM01101113">
    <property type="protein sequence ID" value="JAH07464.1"/>
    <property type="molecule type" value="Transcribed_RNA"/>
</dbReference>
<protein>
    <submittedName>
        <fullName evidence="1">Uncharacterized protein</fullName>
    </submittedName>
</protein>
<reference evidence="1" key="1">
    <citation type="submission" date="2014-11" db="EMBL/GenBank/DDBJ databases">
        <authorList>
            <person name="Amaro Gonzalez C."/>
        </authorList>
    </citation>
    <scope>NUCLEOTIDE SEQUENCE</scope>
</reference>
<organism evidence="1">
    <name type="scientific">Anguilla anguilla</name>
    <name type="common">European freshwater eel</name>
    <name type="synonym">Muraena anguilla</name>
    <dbReference type="NCBI Taxonomy" id="7936"/>
    <lineage>
        <taxon>Eukaryota</taxon>
        <taxon>Metazoa</taxon>
        <taxon>Chordata</taxon>
        <taxon>Craniata</taxon>
        <taxon>Vertebrata</taxon>
        <taxon>Euteleostomi</taxon>
        <taxon>Actinopterygii</taxon>
        <taxon>Neopterygii</taxon>
        <taxon>Teleostei</taxon>
        <taxon>Anguilliformes</taxon>
        <taxon>Anguillidae</taxon>
        <taxon>Anguilla</taxon>
    </lineage>
</organism>
<dbReference type="AlphaFoldDB" id="A0A0E9PSI6"/>
<evidence type="ECO:0000313" key="1">
    <source>
        <dbReference type="EMBL" id="JAH07464.1"/>
    </source>
</evidence>